<dbReference type="InterPro" id="IPR001841">
    <property type="entry name" value="Znf_RING"/>
</dbReference>
<keyword evidence="3" id="KW-0862">Zinc</keyword>
<dbReference type="SUPFAM" id="SSF57850">
    <property type="entry name" value="RING/U-box"/>
    <property type="match status" value="1"/>
</dbReference>
<protein>
    <recommendedName>
        <fullName evidence="6">RING-type domain-containing protein</fullName>
    </recommendedName>
</protein>
<dbReference type="PROSITE" id="PS00518">
    <property type="entry name" value="ZF_RING_1"/>
    <property type="match status" value="1"/>
</dbReference>
<feature type="domain" description="RING-type" evidence="6">
    <location>
        <begin position="10"/>
        <end position="36"/>
    </location>
</feature>
<dbReference type="InterPro" id="IPR018957">
    <property type="entry name" value="Znf_C3HC4_RING-type"/>
</dbReference>
<dbReference type="Pfam" id="PF00097">
    <property type="entry name" value="zf-C3HC4"/>
    <property type="match status" value="1"/>
</dbReference>
<proteinExistence type="predicted"/>
<keyword evidence="8" id="KW-1185">Reference proteome</keyword>
<name>A0AAD9NW10_RIDPI</name>
<evidence type="ECO:0000256" key="2">
    <source>
        <dbReference type="ARBA" id="ARBA00022771"/>
    </source>
</evidence>
<keyword evidence="5" id="KW-0175">Coiled coil</keyword>
<accession>A0AAD9NW10</accession>
<dbReference type="Gene3D" id="3.30.40.10">
    <property type="entry name" value="Zinc/RING finger domain, C3HC4 (zinc finger)"/>
    <property type="match status" value="1"/>
</dbReference>
<dbReference type="EMBL" id="JAODUO010000313">
    <property type="protein sequence ID" value="KAK2183371.1"/>
    <property type="molecule type" value="Genomic_DNA"/>
</dbReference>
<dbReference type="Proteomes" id="UP001209878">
    <property type="component" value="Unassembled WGS sequence"/>
</dbReference>
<dbReference type="PROSITE" id="PS50089">
    <property type="entry name" value="ZF_RING_2"/>
    <property type="match status" value="1"/>
</dbReference>
<evidence type="ECO:0000256" key="5">
    <source>
        <dbReference type="SAM" id="Coils"/>
    </source>
</evidence>
<evidence type="ECO:0000256" key="3">
    <source>
        <dbReference type="ARBA" id="ARBA00022833"/>
    </source>
</evidence>
<keyword evidence="1" id="KW-0479">Metal-binding</keyword>
<gene>
    <name evidence="7" type="ORF">NP493_314g00012</name>
</gene>
<evidence type="ECO:0000313" key="8">
    <source>
        <dbReference type="Proteomes" id="UP001209878"/>
    </source>
</evidence>
<keyword evidence="2 4" id="KW-0863">Zinc-finger</keyword>
<evidence type="ECO:0000256" key="1">
    <source>
        <dbReference type="ARBA" id="ARBA00022723"/>
    </source>
</evidence>
<dbReference type="AlphaFoldDB" id="A0AAD9NW10"/>
<evidence type="ECO:0000256" key="4">
    <source>
        <dbReference type="PROSITE-ProRule" id="PRU00175"/>
    </source>
</evidence>
<dbReference type="InterPro" id="IPR017907">
    <property type="entry name" value="Znf_RING_CS"/>
</dbReference>
<evidence type="ECO:0000259" key="6">
    <source>
        <dbReference type="PROSITE" id="PS50089"/>
    </source>
</evidence>
<evidence type="ECO:0000313" key="7">
    <source>
        <dbReference type="EMBL" id="KAK2183371.1"/>
    </source>
</evidence>
<organism evidence="7 8">
    <name type="scientific">Ridgeia piscesae</name>
    <name type="common">Tubeworm</name>
    <dbReference type="NCBI Taxonomy" id="27915"/>
    <lineage>
        <taxon>Eukaryota</taxon>
        <taxon>Metazoa</taxon>
        <taxon>Spiralia</taxon>
        <taxon>Lophotrochozoa</taxon>
        <taxon>Annelida</taxon>
        <taxon>Polychaeta</taxon>
        <taxon>Sedentaria</taxon>
        <taxon>Canalipalpata</taxon>
        <taxon>Sabellida</taxon>
        <taxon>Siboglinidae</taxon>
        <taxon>Ridgeia</taxon>
    </lineage>
</organism>
<comment type="caution">
    <text evidence="7">The sequence shown here is derived from an EMBL/GenBank/DDBJ whole genome shotgun (WGS) entry which is preliminary data.</text>
</comment>
<reference evidence="7" key="1">
    <citation type="journal article" date="2023" name="Mol. Biol. Evol.">
        <title>Third-Generation Sequencing Reveals the Adaptive Role of the Epigenome in Three Deep-Sea Polychaetes.</title>
        <authorList>
            <person name="Perez M."/>
            <person name="Aroh O."/>
            <person name="Sun Y."/>
            <person name="Lan Y."/>
            <person name="Juniper S.K."/>
            <person name="Young C.R."/>
            <person name="Angers B."/>
            <person name="Qian P.Y."/>
        </authorList>
    </citation>
    <scope>NUCLEOTIDE SEQUENCE</scope>
    <source>
        <strain evidence="7">R07B-5</strain>
    </source>
</reference>
<feature type="coiled-coil region" evidence="5">
    <location>
        <begin position="117"/>
        <end position="176"/>
    </location>
</feature>
<sequence>MANEMRNTTLTPCGHRYCEQCIRECVNQHHKCPCCNARVPRCSDLIRDHQFDSLMKTVKDEKEIAEKTYFDRLIDSAGHAGSSGDETDSTKDNNLSTLELLLKKHLRVGLAAHLKYHQDLQKDFENRRHELEQKHREQIDKLMSKGFSAEETNRRLDELTAENDDQKRALESELTNCGQLLADTYDRYLSDHIPDLTVLPVKVTLTLLNKGIQIPDVVLQPHHSISDIKHVLEGQMLSRGDKIVEFGDDLTFVCFGPFSKSSVREMTQVARDLADGLQHPDAFVLPSHSLPVLQFAVKPGSVIALYGTVRCDSDRPKQCFAATFQQGSTTLQAVDYFTCCDCKFNCK</sequence>
<dbReference type="GO" id="GO:0008270">
    <property type="term" value="F:zinc ion binding"/>
    <property type="evidence" value="ECO:0007669"/>
    <property type="project" value="UniProtKB-KW"/>
</dbReference>
<dbReference type="InterPro" id="IPR013083">
    <property type="entry name" value="Znf_RING/FYVE/PHD"/>
</dbReference>